<evidence type="ECO:0000313" key="1">
    <source>
        <dbReference type="EMBL" id="EMI27973.1"/>
    </source>
</evidence>
<dbReference type="EMBL" id="ANOF01000050">
    <property type="protein sequence ID" value="EMI27973.1"/>
    <property type="molecule type" value="Genomic_DNA"/>
</dbReference>
<dbReference type="PATRIC" id="fig|1263868.3.peg.1486"/>
<dbReference type="AlphaFoldDB" id="M5S8K3"/>
<sequence length="48" mass="5294">MDIANWQLWIGEESCGLVDLNHFAICIEKFALCNSSTVPVRGNVAQSL</sequence>
<comment type="caution">
    <text evidence="1">The sequence shown here is derived from an EMBL/GenBank/DDBJ whole genome shotgun (WGS) entry which is preliminary data.</text>
</comment>
<gene>
    <name evidence="1" type="ORF">RESH_01383</name>
</gene>
<reference evidence="1 2" key="1">
    <citation type="journal article" date="2013" name="Mar. Genomics">
        <title>Expression of sulfatases in Rhodopirellula baltica and the diversity of sulfatases in the genus Rhodopirellula.</title>
        <authorList>
            <person name="Wegner C.E."/>
            <person name="Richter-Heitmann T."/>
            <person name="Klindworth A."/>
            <person name="Klockow C."/>
            <person name="Richter M."/>
            <person name="Achstetter T."/>
            <person name="Glockner F.O."/>
            <person name="Harder J."/>
        </authorList>
    </citation>
    <scope>NUCLEOTIDE SEQUENCE [LARGE SCALE GENOMIC DNA]</scope>
    <source>
        <strain evidence="1 2">SH398</strain>
    </source>
</reference>
<proteinExistence type="predicted"/>
<evidence type="ECO:0000313" key="2">
    <source>
        <dbReference type="Proteomes" id="UP000011996"/>
    </source>
</evidence>
<dbReference type="Proteomes" id="UP000011996">
    <property type="component" value="Unassembled WGS sequence"/>
</dbReference>
<name>M5S8K3_9BACT</name>
<accession>M5S8K3</accession>
<organism evidence="1 2">
    <name type="scientific">Rhodopirellula europaea SH398</name>
    <dbReference type="NCBI Taxonomy" id="1263868"/>
    <lineage>
        <taxon>Bacteria</taxon>
        <taxon>Pseudomonadati</taxon>
        <taxon>Planctomycetota</taxon>
        <taxon>Planctomycetia</taxon>
        <taxon>Pirellulales</taxon>
        <taxon>Pirellulaceae</taxon>
        <taxon>Rhodopirellula</taxon>
    </lineage>
</organism>
<protein>
    <submittedName>
        <fullName evidence="1">Uncharacterized protein</fullName>
    </submittedName>
</protein>